<evidence type="ECO:0000313" key="4">
    <source>
        <dbReference type="Proteomes" id="UP000821866"/>
    </source>
</evidence>
<evidence type="ECO:0000256" key="2">
    <source>
        <dbReference type="SAM" id="Phobius"/>
    </source>
</evidence>
<evidence type="ECO:0000256" key="1">
    <source>
        <dbReference type="SAM" id="MobiDB-lite"/>
    </source>
</evidence>
<feature type="transmembrane region" description="Helical" evidence="2">
    <location>
        <begin position="152"/>
        <end position="169"/>
    </location>
</feature>
<keyword evidence="4" id="KW-1185">Reference proteome</keyword>
<name>A0A9J6DV24_RHIMP</name>
<feature type="compositionally biased region" description="Basic and acidic residues" evidence="1">
    <location>
        <begin position="52"/>
        <end position="65"/>
    </location>
</feature>
<keyword evidence="2" id="KW-0472">Membrane</keyword>
<sequence>MGRGKRGAHKSGTSSDGTQDSRSEFQQPKKPRPSSRGSNCAVLSFAGGTSDESLRSRAGSEEGRVDTSQGVDRGRLALSAERTPGPERGEKDGSVGSRQSRWPSIALRAPAQKGRGGSARLKPPAQKQSCAVERLAACWPEAFERHVKWQRIFFLPVGASNAVFWFQLVV</sequence>
<reference evidence="3" key="1">
    <citation type="journal article" date="2020" name="Cell">
        <title>Large-Scale Comparative Analyses of Tick Genomes Elucidate Their Genetic Diversity and Vector Capacities.</title>
        <authorList>
            <consortium name="Tick Genome and Microbiome Consortium (TIGMIC)"/>
            <person name="Jia N."/>
            <person name="Wang J."/>
            <person name="Shi W."/>
            <person name="Du L."/>
            <person name="Sun Y."/>
            <person name="Zhan W."/>
            <person name="Jiang J.F."/>
            <person name="Wang Q."/>
            <person name="Zhang B."/>
            <person name="Ji P."/>
            <person name="Bell-Sakyi L."/>
            <person name="Cui X.M."/>
            <person name="Yuan T.T."/>
            <person name="Jiang B.G."/>
            <person name="Yang W.F."/>
            <person name="Lam T.T."/>
            <person name="Chang Q.C."/>
            <person name="Ding S.J."/>
            <person name="Wang X.J."/>
            <person name="Zhu J.G."/>
            <person name="Ruan X.D."/>
            <person name="Zhao L."/>
            <person name="Wei J.T."/>
            <person name="Ye R.Z."/>
            <person name="Que T.C."/>
            <person name="Du C.H."/>
            <person name="Zhou Y.H."/>
            <person name="Cheng J.X."/>
            <person name="Dai P.F."/>
            <person name="Guo W.B."/>
            <person name="Han X.H."/>
            <person name="Huang E.J."/>
            <person name="Li L.F."/>
            <person name="Wei W."/>
            <person name="Gao Y.C."/>
            <person name="Liu J.Z."/>
            <person name="Shao H.Z."/>
            <person name="Wang X."/>
            <person name="Wang C.C."/>
            <person name="Yang T.C."/>
            <person name="Huo Q.B."/>
            <person name="Li W."/>
            <person name="Chen H.Y."/>
            <person name="Chen S.E."/>
            <person name="Zhou L.G."/>
            <person name="Ni X.B."/>
            <person name="Tian J.H."/>
            <person name="Sheng Y."/>
            <person name="Liu T."/>
            <person name="Pan Y.S."/>
            <person name="Xia L.Y."/>
            <person name="Li J."/>
            <person name="Zhao F."/>
            <person name="Cao W.C."/>
        </authorList>
    </citation>
    <scope>NUCLEOTIDE SEQUENCE</scope>
    <source>
        <strain evidence="3">Rmic-2018</strain>
    </source>
</reference>
<organism evidence="3 4">
    <name type="scientific">Rhipicephalus microplus</name>
    <name type="common">Cattle tick</name>
    <name type="synonym">Boophilus microplus</name>
    <dbReference type="NCBI Taxonomy" id="6941"/>
    <lineage>
        <taxon>Eukaryota</taxon>
        <taxon>Metazoa</taxon>
        <taxon>Ecdysozoa</taxon>
        <taxon>Arthropoda</taxon>
        <taxon>Chelicerata</taxon>
        <taxon>Arachnida</taxon>
        <taxon>Acari</taxon>
        <taxon>Parasitiformes</taxon>
        <taxon>Ixodida</taxon>
        <taxon>Ixodoidea</taxon>
        <taxon>Ixodidae</taxon>
        <taxon>Rhipicephalinae</taxon>
        <taxon>Rhipicephalus</taxon>
        <taxon>Boophilus</taxon>
    </lineage>
</organism>
<gene>
    <name evidence="3" type="ORF">HPB51_012878</name>
</gene>
<protein>
    <submittedName>
        <fullName evidence="3">Uncharacterized protein</fullName>
    </submittedName>
</protein>
<dbReference type="EMBL" id="JABSTU010000007">
    <property type="protein sequence ID" value="KAH8025846.1"/>
    <property type="molecule type" value="Genomic_DNA"/>
</dbReference>
<accession>A0A9J6DV24</accession>
<proteinExistence type="predicted"/>
<comment type="caution">
    <text evidence="3">The sequence shown here is derived from an EMBL/GenBank/DDBJ whole genome shotgun (WGS) entry which is preliminary data.</text>
</comment>
<dbReference type="Proteomes" id="UP000821866">
    <property type="component" value="Unassembled WGS sequence"/>
</dbReference>
<feature type="compositionally biased region" description="Basic and acidic residues" evidence="1">
    <location>
        <begin position="84"/>
        <end position="93"/>
    </location>
</feature>
<keyword evidence="2" id="KW-0812">Transmembrane</keyword>
<feature type="compositionally biased region" description="Polar residues" evidence="1">
    <location>
        <begin position="11"/>
        <end position="26"/>
    </location>
</feature>
<feature type="region of interest" description="Disordered" evidence="1">
    <location>
        <begin position="1"/>
        <end position="126"/>
    </location>
</feature>
<dbReference type="AlphaFoldDB" id="A0A9J6DV24"/>
<evidence type="ECO:0000313" key="3">
    <source>
        <dbReference type="EMBL" id="KAH8025846.1"/>
    </source>
</evidence>
<keyword evidence="2" id="KW-1133">Transmembrane helix</keyword>
<reference evidence="3" key="2">
    <citation type="submission" date="2021-09" db="EMBL/GenBank/DDBJ databases">
        <authorList>
            <person name="Jia N."/>
            <person name="Wang J."/>
            <person name="Shi W."/>
            <person name="Du L."/>
            <person name="Sun Y."/>
            <person name="Zhan W."/>
            <person name="Jiang J."/>
            <person name="Wang Q."/>
            <person name="Zhang B."/>
            <person name="Ji P."/>
            <person name="Sakyi L.B."/>
            <person name="Cui X."/>
            <person name="Yuan T."/>
            <person name="Jiang B."/>
            <person name="Yang W."/>
            <person name="Lam T.T.-Y."/>
            <person name="Chang Q."/>
            <person name="Ding S."/>
            <person name="Wang X."/>
            <person name="Zhu J."/>
            <person name="Ruan X."/>
            <person name="Zhao L."/>
            <person name="Wei J."/>
            <person name="Que T."/>
            <person name="Du C."/>
            <person name="Cheng J."/>
            <person name="Dai P."/>
            <person name="Han X."/>
            <person name="Huang E."/>
            <person name="Gao Y."/>
            <person name="Liu J."/>
            <person name="Shao H."/>
            <person name="Ye R."/>
            <person name="Li L."/>
            <person name="Wei W."/>
            <person name="Wang X."/>
            <person name="Wang C."/>
            <person name="Huo Q."/>
            <person name="Li W."/>
            <person name="Guo W."/>
            <person name="Chen H."/>
            <person name="Chen S."/>
            <person name="Zhou L."/>
            <person name="Zhou L."/>
            <person name="Ni X."/>
            <person name="Tian J."/>
            <person name="Zhou Y."/>
            <person name="Sheng Y."/>
            <person name="Liu T."/>
            <person name="Pan Y."/>
            <person name="Xia L."/>
            <person name="Li J."/>
            <person name="Zhao F."/>
            <person name="Cao W."/>
        </authorList>
    </citation>
    <scope>NUCLEOTIDE SEQUENCE</scope>
    <source>
        <strain evidence="3">Rmic-2018</strain>
        <tissue evidence="3">Larvae</tissue>
    </source>
</reference>